<feature type="domain" description="Cytochrome b5 heme-binding" evidence="7">
    <location>
        <begin position="263"/>
        <end position="340"/>
    </location>
</feature>
<dbReference type="PANTHER" id="PTHR19359">
    <property type="entry name" value="CYTOCHROME B5"/>
    <property type="match status" value="1"/>
</dbReference>
<name>A0A6J6DBP4_9ZZZZ</name>
<reference evidence="8" key="1">
    <citation type="submission" date="2020-05" db="EMBL/GenBank/DDBJ databases">
        <authorList>
            <person name="Chiriac C."/>
            <person name="Salcher M."/>
            <person name="Ghai R."/>
            <person name="Kavagutti S V."/>
        </authorList>
    </citation>
    <scope>NUCLEOTIDE SEQUENCE</scope>
</reference>
<gene>
    <name evidence="8" type="ORF">UFOPK1639_00429</name>
</gene>
<dbReference type="InterPro" id="IPR001199">
    <property type="entry name" value="Cyt_B5-like_heme/steroid-bd"/>
</dbReference>
<dbReference type="Pfam" id="PF09990">
    <property type="entry name" value="DUF2231"/>
    <property type="match status" value="1"/>
</dbReference>
<dbReference type="InterPro" id="IPR018506">
    <property type="entry name" value="Cyt_B5_heme-BS"/>
</dbReference>
<feature type="transmembrane region" description="Helical" evidence="6">
    <location>
        <begin position="45"/>
        <end position="63"/>
    </location>
</feature>
<dbReference type="GO" id="GO:0020037">
    <property type="term" value="F:heme binding"/>
    <property type="evidence" value="ECO:0007669"/>
    <property type="project" value="InterPro"/>
</dbReference>
<feature type="transmembrane region" description="Helical" evidence="6">
    <location>
        <begin position="116"/>
        <end position="136"/>
    </location>
</feature>
<dbReference type="GO" id="GO:0016020">
    <property type="term" value="C:membrane"/>
    <property type="evidence" value="ECO:0007669"/>
    <property type="project" value="TreeGrafter"/>
</dbReference>
<dbReference type="GO" id="GO:0046872">
    <property type="term" value="F:metal ion binding"/>
    <property type="evidence" value="ECO:0007669"/>
    <property type="project" value="UniProtKB-KW"/>
</dbReference>
<dbReference type="AlphaFoldDB" id="A0A6J6DBP4"/>
<evidence type="ECO:0000256" key="6">
    <source>
        <dbReference type="SAM" id="Phobius"/>
    </source>
</evidence>
<feature type="transmembrane region" description="Helical" evidence="6">
    <location>
        <begin position="20"/>
        <end position="38"/>
    </location>
</feature>
<keyword evidence="6" id="KW-1133">Transmembrane helix</keyword>
<feature type="region of interest" description="Disordered" evidence="5">
    <location>
        <begin position="343"/>
        <end position="363"/>
    </location>
</feature>
<dbReference type="PROSITE" id="PS50255">
    <property type="entry name" value="CYTOCHROME_B5_2"/>
    <property type="match status" value="2"/>
</dbReference>
<dbReference type="EMBL" id="CAEZTH010000034">
    <property type="protein sequence ID" value="CAB4560726.1"/>
    <property type="molecule type" value="Genomic_DNA"/>
</dbReference>
<evidence type="ECO:0000259" key="7">
    <source>
        <dbReference type="PROSITE" id="PS50255"/>
    </source>
</evidence>
<feature type="compositionally biased region" description="Acidic residues" evidence="5">
    <location>
        <begin position="352"/>
        <end position="363"/>
    </location>
</feature>
<keyword evidence="3" id="KW-0408">Iron</keyword>
<evidence type="ECO:0000256" key="4">
    <source>
        <dbReference type="ARBA" id="ARBA00038168"/>
    </source>
</evidence>
<evidence type="ECO:0000256" key="5">
    <source>
        <dbReference type="SAM" id="MobiDB-lite"/>
    </source>
</evidence>
<dbReference type="Gene3D" id="3.10.120.10">
    <property type="entry name" value="Cytochrome b5-like heme/steroid binding domain"/>
    <property type="match status" value="2"/>
</dbReference>
<evidence type="ECO:0000313" key="8">
    <source>
        <dbReference type="EMBL" id="CAB4560726.1"/>
    </source>
</evidence>
<proteinExistence type="inferred from homology"/>
<keyword evidence="2" id="KW-0479">Metal-binding</keyword>
<evidence type="ECO:0000256" key="1">
    <source>
        <dbReference type="ARBA" id="ARBA00022617"/>
    </source>
</evidence>
<dbReference type="PANTHER" id="PTHR19359:SF95">
    <property type="entry name" value="CYTOCHROME B5 TYPE B"/>
    <property type="match status" value="1"/>
</dbReference>
<dbReference type="InterPro" id="IPR050668">
    <property type="entry name" value="Cytochrome_b5"/>
</dbReference>
<keyword evidence="1" id="KW-0349">Heme</keyword>
<dbReference type="SMART" id="SM01117">
    <property type="entry name" value="Cyt-b5"/>
    <property type="match status" value="2"/>
</dbReference>
<accession>A0A6J6DBP4</accession>
<evidence type="ECO:0000256" key="3">
    <source>
        <dbReference type="ARBA" id="ARBA00023004"/>
    </source>
</evidence>
<sequence length="363" mass="37065">MENLFDTIGGLPLHPLTVHAAAVLIPLSALALAILVFVPRWRKTYFPLTIGFLAVSVGLAFAAKQSGEALAERVGNPASHQALGDIMFPASIGLFFLGLAFYLITRTERPKWTMQLAGSLATVGVVGVVVLSVLVGHSGAEATWASRISSGQGQDLPGTTDPSASPGSGITAAEVAQHNTAADCWSVINGNVYDLTTYLPRHKGGPGVLTGICGKDGTSAFTGQHSGQAAPATDLSSLLVGVLASASGVPGSTPNTFPSSSPNAAITSQEVQKHASSQDCWSVINGQVYNLTTYVNSHPGGAALISSICGKDGSAAFSGQHAGAATPANVLSAFAIGQLTGASTLPDAQVQESDEENEEENDD</sequence>
<protein>
    <submittedName>
        <fullName evidence="8">Unannotated protein</fullName>
    </submittedName>
</protein>
<feature type="domain" description="Cytochrome b5 heme-binding" evidence="7">
    <location>
        <begin position="170"/>
        <end position="244"/>
    </location>
</feature>
<keyword evidence="6" id="KW-0812">Transmembrane</keyword>
<dbReference type="InterPro" id="IPR019251">
    <property type="entry name" value="DUF2231_TM"/>
</dbReference>
<comment type="similarity">
    <text evidence="4">Belongs to the cytochrome b5 family.</text>
</comment>
<dbReference type="InterPro" id="IPR036400">
    <property type="entry name" value="Cyt_B5-like_heme/steroid_sf"/>
</dbReference>
<evidence type="ECO:0000256" key="2">
    <source>
        <dbReference type="ARBA" id="ARBA00022723"/>
    </source>
</evidence>
<feature type="region of interest" description="Disordered" evidence="5">
    <location>
        <begin position="148"/>
        <end position="169"/>
    </location>
</feature>
<dbReference type="PROSITE" id="PS00191">
    <property type="entry name" value="CYTOCHROME_B5_1"/>
    <property type="match status" value="1"/>
</dbReference>
<dbReference type="Pfam" id="PF00173">
    <property type="entry name" value="Cyt-b5"/>
    <property type="match status" value="2"/>
</dbReference>
<keyword evidence="6" id="KW-0472">Membrane</keyword>
<organism evidence="8">
    <name type="scientific">freshwater metagenome</name>
    <dbReference type="NCBI Taxonomy" id="449393"/>
    <lineage>
        <taxon>unclassified sequences</taxon>
        <taxon>metagenomes</taxon>
        <taxon>ecological metagenomes</taxon>
    </lineage>
</organism>
<feature type="transmembrane region" description="Helical" evidence="6">
    <location>
        <begin position="83"/>
        <end position="104"/>
    </location>
</feature>
<dbReference type="SUPFAM" id="SSF55856">
    <property type="entry name" value="Cytochrome b5-like heme/steroid binding domain"/>
    <property type="match status" value="2"/>
</dbReference>